<gene>
    <name evidence="5" type="ORF">OV287_34190</name>
</gene>
<evidence type="ECO:0000313" key="5">
    <source>
        <dbReference type="EMBL" id="MCY1079521.1"/>
    </source>
</evidence>
<evidence type="ECO:0000256" key="2">
    <source>
        <dbReference type="SAM" id="MobiDB-lite"/>
    </source>
</evidence>
<accession>A0ABT4ADW9</accession>
<dbReference type="Gene3D" id="1.10.510.40">
    <property type="match status" value="1"/>
</dbReference>
<dbReference type="RefSeq" id="WP_267538236.1">
    <property type="nucleotide sequence ID" value="NZ_JAPNKA010000001.1"/>
</dbReference>
<proteinExistence type="predicted"/>
<reference evidence="5 6" key="1">
    <citation type="submission" date="2022-11" db="EMBL/GenBank/DDBJ databases">
        <title>Minimal conservation of predation-associated metabolite biosynthetic gene clusters underscores biosynthetic potential of Myxococcota including descriptions for ten novel species: Archangium lansinium sp. nov., Myxococcus landrumus sp. nov., Nannocystis bai.</title>
        <authorList>
            <person name="Ahearne A."/>
            <person name="Stevens C."/>
            <person name="Phillips K."/>
        </authorList>
    </citation>
    <scope>NUCLEOTIDE SEQUENCE [LARGE SCALE GENOMIC DNA]</scope>
    <source>
        <strain evidence="5 6">MIWBW</strain>
    </source>
</reference>
<evidence type="ECO:0000313" key="6">
    <source>
        <dbReference type="Proteomes" id="UP001207654"/>
    </source>
</evidence>
<sequence>MRSLTRAAGEQQVMTDLVNTLLAEDLFGITTRSELHTRAAGPSSSLAERDEASTHLLRFWVEPGKRFLLIPITPAVTQPYRTSSGAVIEVECEPHVERPLSAVDFLQALASAASHEGSVSRLCDELRLAAAQGELSNGALDTLPAPRLTSLLDLERWAAFRDRPFHPVAKAKVGWSEAEYRCYAPEFHREVTLRWMAVRRDHLLFGRDVQGRSPSELLLPEPEARAVMAAMEQAGLSPADYMALPVHPWQMERTLPRELQPEVAESICVPLRVEAGGYVASSSLRSLAPVGGGGRHVKLPIGIESLGAIRSLSALSMRNGERGQQLLHQVLMKDSILRERLHLCDETVWFAFYPPGSDWWEDRPRHLSCLIREYPARLLCDSRVQLVPMSALAQPGTASHAHLFTSWLARRGQGTASRADVLELFRSVSTRFLGLAMRLLRHGVLPEIHGQNVLLVLNDGEVDGLLLRDHDTVRIHLPWLQEAGLSDPHYIVKPGRPNSLYNETPEALLGYLQTLGIQVNLYGIADALSRSYAIPEAEFFRVLGSSLTQAVDSAGFSVGARAAVEKALFQDPEWPVKMVLAPLLGRSGPAGSSMPSGWGKTGNPFRRMAP</sequence>
<dbReference type="PANTHER" id="PTHR34384:SF6">
    <property type="entry name" value="STAPHYLOFERRIN B SYNTHASE"/>
    <property type="match status" value="1"/>
</dbReference>
<dbReference type="InterPro" id="IPR037455">
    <property type="entry name" value="LucA/IucC-like"/>
</dbReference>
<name>A0ABT4ADW9_9BACT</name>
<dbReference type="Pfam" id="PF04183">
    <property type="entry name" value="IucA_IucC"/>
    <property type="match status" value="1"/>
</dbReference>
<evidence type="ECO:0000256" key="1">
    <source>
        <dbReference type="ARBA" id="ARBA00004924"/>
    </source>
</evidence>
<evidence type="ECO:0000259" key="3">
    <source>
        <dbReference type="Pfam" id="PF04183"/>
    </source>
</evidence>
<comment type="pathway">
    <text evidence="1">Siderophore biosynthesis.</text>
</comment>
<dbReference type="InterPro" id="IPR022770">
    <property type="entry name" value="IucA/IucC-like_C"/>
</dbReference>
<dbReference type="PANTHER" id="PTHR34384">
    <property type="entry name" value="L-2,3-DIAMINOPROPANOATE--CITRATE LIGASE"/>
    <property type="match status" value="1"/>
</dbReference>
<organism evidence="5 6">
    <name type="scientific">Archangium lansingense</name>
    <dbReference type="NCBI Taxonomy" id="2995310"/>
    <lineage>
        <taxon>Bacteria</taxon>
        <taxon>Pseudomonadati</taxon>
        <taxon>Myxococcota</taxon>
        <taxon>Myxococcia</taxon>
        <taxon>Myxococcales</taxon>
        <taxon>Cystobacterineae</taxon>
        <taxon>Archangiaceae</taxon>
        <taxon>Archangium</taxon>
    </lineage>
</organism>
<dbReference type="Pfam" id="PF06276">
    <property type="entry name" value="FhuF"/>
    <property type="match status" value="1"/>
</dbReference>
<dbReference type="EMBL" id="JAPNKA010000001">
    <property type="protein sequence ID" value="MCY1079521.1"/>
    <property type="molecule type" value="Genomic_DNA"/>
</dbReference>
<protein>
    <recommendedName>
        <fullName evidence="7">Siderophore synthetase component</fullName>
    </recommendedName>
</protein>
<feature type="region of interest" description="Disordered" evidence="2">
    <location>
        <begin position="588"/>
        <end position="610"/>
    </location>
</feature>
<dbReference type="InterPro" id="IPR007310">
    <property type="entry name" value="Aerobactin_biosyn_IucA/IucC_N"/>
</dbReference>
<feature type="domain" description="Aerobactin siderophore biosynthesis IucA/IucC-like C-terminal" evidence="4">
    <location>
        <begin position="439"/>
        <end position="579"/>
    </location>
</feature>
<keyword evidence="6" id="KW-1185">Reference proteome</keyword>
<comment type="caution">
    <text evidence="5">The sequence shown here is derived from an EMBL/GenBank/DDBJ whole genome shotgun (WGS) entry which is preliminary data.</text>
</comment>
<evidence type="ECO:0008006" key="7">
    <source>
        <dbReference type="Google" id="ProtNLM"/>
    </source>
</evidence>
<evidence type="ECO:0000259" key="4">
    <source>
        <dbReference type="Pfam" id="PF06276"/>
    </source>
</evidence>
<dbReference type="Proteomes" id="UP001207654">
    <property type="component" value="Unassembled WGS sequence"/>
</dbReference>
<feature type="domain" description="Aerobactin siderophore biosynthesis IucA/IucC N-terminal" evidence="3">
    <location>
        <begin position="151"/>
        <end position="394"/>
    </location>
</feature>